<evidence type="ECO:0000313" key="5">
    <source>
        <dbReference type="EMBL" id="EDM28429.1"/>
    </source>
</evidence>
<feature type="signal peptide" evidence="3">
    <location>
        <begin position="1"/>
        <end position="20"/>
    </location>
</feature>
<dbReference type="GO" id="GO:0004065">
    <property type="term" value="F:arylsulfatase activity"/>
    <property type="evidence" value="ECO:0007669"/>
    <property type="project" value="TreeGrafter"/>
</dbReference>
<dbReference type="PANTHER" id="PTHR42693">
    <property type="entry name" value="ARYLSULFATASE FAMILY MEMBER"/>
    <property type="match status" value="1"/>
</dbReference>
<dbReference type="SUPFAM" id="SSF53649">
    <property type="entry name" value="Alkaline phosphatase-like"/>
    <property type="match status" value="1"/>
</dbReference>
<comment type="similarity">
    <text evidence="1">Belongs to the sulfatase family.</text>
</comment>
<evidence type="ECO:0000256" key="1">
    <source>
        <dbReference type="ARBA" id="ARBA00008779"/>
    </source>
</evidence>
<dbReference type="OrthoDB" id="9771966at2"/>
<reference evidence="5 6" key="1">
    <citation type="journal article" date="2010" name="J. Bacteriol.">
        <title>Genome sequence of Lentisphaera araneosa HTCC2155T, the type species of the order Lentisphaerales in the phylum Lentisphaerae.</title>
        <authorList>
            <person name="Thrash J.C."/>
            <person name="Cho J.C."/>
            <person name="Vergin K.L."/>
            <person name="Morris R.M."/>
            <person name="Giovannoni S.J."/>
        </authorList>
    </citation>
    <scope>NUCLEOTIDE SEQUENCE [LARGE SCALE GENOMIC DNA]</scope>
    <source>
        <strain evidence="5 6">HTCC2155</strain>
    </source>
</reference>
<dbReference type="InterPro" id="IPR017850">
    <property type="entry name" value="Alkaline_phosphatase_core_sf"/>
</dbReference>
<dbReference type="InterPro" id="IPR050738">
    <property type="entry name" value="Sulfatase"/>
</dbReference>
<evidence type="ECO:0000256" key="2">
    <source>
        <dbReference type="ARBA" id="ARBA00022801"/>
    </source>
</evidence>
<organism evidence="5 6">
    <name type="scientific">Lentisphaera araneosa HTCC2155</name>
    <dbReference type="NCBI Taxonomy" id="313628"/>
    <lineage>
        <taxon>Bacteria</taxon>
        <taxon>Pseudomonadati</taxon>
        <taxon>Lentisphaerota</taxon>
        <taxon>Lentisphaeria</taxon>
        <taxon>Lentisphaerales</taxon>
        <taxon>Lentisphaeraceae</taxon>
        <taxon>Lentisphaera</taxon>
    </lineage>
</organism>
<name>A6DIZ3_9BACT</name>
<evidence type="ECO:0000259" key="4">
    <source>
        <dbReference type="Pfam" id="PF00884"/>
    </source>
</evidence>
<dbReference type="eggNOG" id="COG3119">
    <property type="taxonomic scope" value="Bacteria"/>
</dbReference>
<dbReference type="InterPro" id="IPR000917">
    <property type="entry name" value="Sulfatase_N"/>
</dbReference>
<proteinExistence type="inferred from homology"/>
<evidence type="ECO:0000256" key="3">
    <source>
        <dbReference type="SAM" id="SignalP"/>
    </source>
</evidence>
<protein>
    <submittedName>
        <fullName evidence="5">Probable sulfatase</fullName>
    </submittedName>
</protein>
<dbReference type="AlphaFoldDB" id="A6DIZ3"/>
<dbReference type="Gene3D" id="3.40.720.10">
    <property type="entry name" value="Alkaline Phosphatase, subunit A"/>
    <property type="match status" value="1"/>
</dbReference>
<comment type="caution">
    <text evidence="5">The sequence shown here is derived from an EMBL/GenBank/DDBJ whole genome shotgun (WGS) entry which is preliminary data.</text>
</comment>
<dbReference type="STRING" id="313628.LNTAR_10951"/>
<feature type="chain" id="PRO_5002692280" evidence="3">
    <location>
        <begin position="21"/>
        <end position="614"/>
    </location>
</feature>
<keyword evidence="2" id="KW-0378">Hydrolase</keyword>
<keyword evidence="3" id="KW-0732">Signal</keyword>
<keyword evidence="6" id="KW-1185">Reference proteome</keyword>
<dbReference type="Proteomes" id="UP000004947">
    <property type="component" value="Unassembled WGS sequence"/>
</dbReference>
<evidence type="ECO:0000313" key="6">
    <source>
        <dbReference type="Proteomes" id="UP000004947"/>
    </source>
</evidence>
<accession>A6DIZ3</accession>
<dbReference type="EMBL" id="ABCK01000005">
    <property type="protein sequence ID" value="EDM28429.1"/>
    <property type="molecule type" value="Genomic_DNA"/>
</dbReference>
<dbReference type="CDD" id="cd16027">
    <property type="entry name" value="SGSH"/>
    <property type="match status" value="1"/>
</dbReference>
<dbReference type="Pfam" id="PF00884">
    <property type="entry name" value="Sulfatase"/>
    <property type="match status" value="1"/>
</dbReference>
<dbReference type="PANTHER" id="PTHR42693:SF53">
    <property type="entry name" value="ENDO-4-O-SULFATASE"/>
    <property type="match status" value="1"/>
</dbReference>
<sequence length="614" mass="69588">MNKLLLTLLFTLFLNQNAFAEDKPNILWLFQEDTSPWMGAYDYEVQKGETPVIDKMASEGVIFKRAYVPAPVCSACRSAVIVGANQFRFGAHEHRSRRGKGALPLPQGMKTLPQLFKEAGYATFNQGKDDYNFTYPPSTYIKVNGKQTSMSWREMPKGKPFFGQIQLKGGKTNTGKFPRERKTNPGAVTVPADYPQNQMYREIVAQHCDTIRSDDDRIGRILDELKKDGLMGKTIVVYFSDHGANNLIRHKQMPTEAGLHVPLVIIGPEKWVPKQAVRNDLVTILDVSATSLTWAGIDYPEWIEGQNLFADDFKARSYVGSGRDRCDHTIDRVRTIRTDKYRYTRNYKLDRVFLQPQYRDNKDYLKFMRSEYAKGTLDPKLAEIYFGERPAEELYDITLDPAQVNNLAKLPKYQAVLKEHRQILNSWVAKGDLGAGQEPDIELEINGNGRFKGVNAEYERVRTDSDGDGLSDLWEQYNNRDPKDGQLMFEFDCGGWQNEGWISDGKTTNISGRQGFLNFDLIAEKASLKRSGLKLDSSRNQGDLVLRIRSNTPAEIQFSANGENIASSKVSGTDEFNDLNFALGANWAGTIKDLKLEFKAPAGTKIEIDWMRVK</sequence>
<gene>
    <name evidence="5" type="ORF">LNTAR_10951</name>
</gene>
<dbReference type="RefSeq" id="WP_007277869.1">
    <property type="nucleotide sequence ID" value="NZ_ABCK01000005.1"/>
</dbReference>
<feature type="domain" description="Sulfatase N-terminal" evidence="4">
    <location>
        <begin position="24"/>
        <end position="297"/>
    </location>
</feature>